<dbReference type="OrthoDB" id="5286775at2759"/>
<organism evidence="2 3">
    <name type="scientific">Cytospora mali</name>
    <name type="common">Apple Valsa canker fungus</name>
    <name type="synonym">Valsa mali</name>
    <dbReference type="NCBI Taxonomy" id="578113"/>
    <lineage>
        <taxon>Eukaryota</taxon>
        <taxon>Fungi</taxon>
        <taxon>Dikarya</taxon>
        <taxon>Ascomycota</taxon>
        <taxon>Pezizomycotina</taxon>
        <taxon>Sordariomycetes</taxon>
        <taxon>Sordariomycetidae</taxon>
        <taxon>Diaporthales</taxon>
        <taxon>Cytosporaceae</taxon>
        <taxon>Cytospora</taxon>
    </lineage>
</organism>
<reference evidence="3" key="1">
    <citation type="submission" date="2014-12" db="EMBL/GenBank/DDBJ databases">
        <title>Genome Sequence of Valsa Canker Pathogens Uncovers a Specific Adaption of Colonization on Woody Bark.</title>
        <authorList>
            <person name="Yin Z."/>
            <person name="Liu H."/>
            <person name="Gao X."/>
            <person name="Li Z."/>
            <person name="Song N."/>
            <person name="Ke X."/>
            <person name="Dai Q."/>
            <person name="Wu Y."/>
            <person name="Sun Y."/>
            <person name="Xu J.-R."/>
            <person name="Kang Z.K."/>
            <person name="Wang L."/>
            <person name="Huang L."/>
        </authorList>
    </citation>
    <scope>NUCLEOTIDE SEQUENCE [LARGE SCALE GENOMIC DNA]</scope>
    <source>
        <strain evidence="3">SXYL134</strain>
    </source>
</reference>
<accession>A0A194UTD6</accession>
<dbReference type="AlphaFoldDB" id="A0A194UTD6"/>
<feature type="compositionally biased region" description="Basic and acidic residues" evidence="1">
    <location>
        <begin position="50"/>
        <end position="66"/>
    </location>
</feature>
<feature type="region of interest" description="Disordered" evidence="1">
    <location>
        <begin position="25"/>
        <end position="173"/>
    </location>
</feature>
<name>A0A194UTD6_CYTMA</name>
<dbReference type="Proteomes" id="UP000078576">
    <property type="component" value="Unassembled WGS sequence"/>
</dbReference>
<keyword evidence="3" id="KW-1185">Reference proteome</keyword>
<dbReference type="EMBL" id="KN714676">
    <property type="protein sequence ID" value="KUI54884.1"/>
    <property type="molecule type" value="Genomic_DNA"/>
</dbReference>
<sequence length="462" mass="53110">MPSFSPYKLSAQFARSTVGRLNRIWTGRVSKPKSSRQQIGSPQRQPGDYDVAKDHTQPDEHLVIKQEEEDDEIPIYVHRTHRNNHMDVDSEEDELDEESFVDSLPGPQDEEATPGGLDGRDNPIQSIEDIDDSQFGFGASPSLRGGSYTHDNADIAEDDRNNNDEDEDDHEEVFEPQIDMDDYYESEDDFEDVYDVDSQDLTGYRVERTKVRGIATWPQEVARAHKTLALRGAYYLMPSSWAWDLIDHPFVEGLFAPADSNTKVLFQEQSNRSRATRALRNLFELHIRICAYRQDGLHDKIADLVEKEIRAYNLSVEKDVKLRGYYDYVSPIFIIKFSNLKRLPVEDRETLGQWVHQQAMQACQARVEQYHADWAKCEVESYPRFIYTFVIIQQTVLIWAIDTDLDEVQEPYVLASLDMSMRTAWLETSLAIAITIHLAKESICAHRPSLPLVEGDDDDLDA</sequence>
<proteinExistence type="predicted"/>
<feature type="compositionally biased region" description="Acidic residues" evidence="1">
    <location>
        <begin position="164"/>
        <end position="173"/>
    </location>
</feature>
<gene>
    <name evidence="2" type="ORF">VP1G_02214</name>
</gene>
<evidence type="ECO:0000313" key="2">
    <source>
        <dbReference type="EMBL" id="KUI54884.1"/>
    </source>
</evidence>
<feature type="compositionally biased region" description="Polar residues" evidence="1">
    <location>
        <begin position="35"/>
        <end position="44"/>
    </location>
</feature>
<evidence type="ECO:0000256" key="1">
    <source>
        <dbReference type="SAM" id="MobiDB-lite"/>
    </source>
</evidence>
<feature type="compositionally biased region" description="Acidic residues" evidence="1">
    <location>
        <begin position="89"/>
        <end position="100"/>
    </location>
</feature>
<evidence type="ECO:0000313" key="3">
    <source>
        <dbReference type="Proteomes" id="UP000078576"/>
    </source>
</evidence>
<protein>
    <submittedName>
        <fullName evidence="2">Uncharacterized protein</fullName>
    </submittedName>
</protein>